<evidence type="ECO:0000313" key="3">
    <source>
        <dbReference type="Proteomes" id="UP001174050"/>
    </source>
</evidence>
<protein>
    <submittedName>
        <fullName evidence="2">Methyltransferase</fullName>
    </submittedName>
</protein>
<proteinExistence type="predicted"/>
<organism evidence="2 3">
    <name type="scientific">Streptomyces ficellus</name>
    <dbReference type="NCBI Taxonomy" id="1977088"/>
    <lineage>
        <taxon>Bacteria</taxon>
        <taxon>Bacillati</taxon>
        <taxon>Actinomycetota</taxon>
        <taxon>Actinomycetes</taxon>
        <taxon>Kitasatosporales</taxon>
        <taxon>Streptomycetaceae</taxon>
        <taxon>Streptomyces</taxon>
    </lineage>
</organism>
<accession>A0ABT7Z7J5</accession>
<evidence type="ECO:0000313" key="2">
    <source>
        <dbReference type="EMBL" id="MDN3295411.1"/>
    </source>
</evidence>
<dbReference type="InterPro" id="IPR029063">
    <property type="entry name" value="SAM-dependent_MTases_sf"/>
</dbReference>
<dbReference type="GO" id="GO:0032259">
    <property type="term" value="P:methylation"/>
    <property type="evidence" value="ECO:0007669"/>
    <property type="project" value="UniProtKB-KW"/>
</dbReference>
<dbReference type="GO" id="GO:0008168">
    <property type="term" value="F:methyltransferase activity"/>
    <property type="evidence" value="ECO:0007669"/>
    <property type="project" value="UniProtKB-KW"/>
</dbReference>
<dbReference type="SUPFAM" id="SSF53335">
    <property type="entry name" value="S-adenosyl-L-methionine-dependent methyltransferases"/>
    <property type="match status" value="1"/>
</dbReference>
<keyword evidence="3" id="KW-1185">Reference proteome</keyword>
<reference evidence="2" key="1">
    <citation type="submission" date="2023-06" db="EMBL/GenBank/DDBJ databases">
        <title>WGS-Sequencing of Streptomyces ficellus isolate 21 collected from sand in Gara Djebilet Iron Mine in Algeria.</title>
        <authorList>
            <person name="Zegers G.P."/>
            <person name="Gomez A."/>
            <person name="Gueddou A."/>
            <person name="Zahara A.F."/>
            <person name="Worth M."/>
            <person name="Sevigny J.L."/>
            <person name="Tisa L."/>
        </authorList>
    </citation>
    <scope>NUCLEOTIDE SEQUENCE</scope>
    <source>
        <strain evidence="2">AS11</strain>
    </source>
</reference>
<name>A0ABT7Z7J5_9ACTN</name>
<sequence length="337" mass="36060">MSHDLGLLTVVAHHIVVIDGGHTVGTGAPDQALRAPLATLTRRLVRARDLGTALAATGLPRPAAPGSPLHELPPHPDHGGPMTDRTAAGGAAASQDDARAVLDSLPGTLPRDEILAINSSASDIHTTRTYEYNGWAFTLPPGVFKPGDTSRIVHDRLLDGTIPVKGRSYAAMGVGLGVEAVIAGTLGAREIYAADVHPDSVATAAEHYRRIVGDRPDTVFRPLVSNLFEEFPDSPRLDVITFNPPAVSTRTSDDPTVVRNVCVGAEIVTRFFDQIVTRDLLAPGGEIYLIVSNTAELKRIVGYGMDAGFRPEILHRQTWEGDDCQAYLFKLIRHDAA</sequence>
<keyword evidence="2" id="KW-0808">Transferase</keyword>
<dbReference type="EMBL" id="JAUEPL010000020">
    <property type="protein sequence ID" value="MDN3295411.1"/>
    <property type="molecule type" value="Genomic_DNA"/>
</dbReference>
<keyword evidence="2" id="KW-0489">Methyltransferase</keyword>
<evidence type="ECO:0000256" key="1">
    <source>
        <dbReference type="SAM" id="MobiDB-lite"/>
    </source>
</evidence>
<feature type="region of interest" description="Disordered" evidence="1">
    <location>
        <begin position="57"/>
        <end position="96"/>
    </location>
</feature>
<comment type="caution">
    <text evidence="2">The sequence shown here is derived from an EMBL/GenBank/DDBJ whole genome shotgun (WGS) entry which is preliminary data.</text>
</comment>
<feature type="compositionally biased region" description="Low complexity" evidence="1">
    <location>
        <begin position="83"/>
        <end position="95"/>
    </location>
</feature>
<dbReference type="Gene3D" id="3.40.50.150">
    <property type="entry name" value="Vaccinia Virus protein VP39"/>
    <property type="match status" value="1"/>
</dbReference>
<dbReference type="RefSeq" id="WP_290112539.1">
    <property type="nucleotide sequence ID" value="NZ_JAUEPL010000020.1"/>
</dbReference>
<dbReference type="Proteomes" id="UP001174050">
    <property type="component" value="Unassembled WGS sequence"/>
</dbReference>
<gene>
    <name evidence="2" type="ORF">QWM81_15385</name>
</gene>